<evidence type="ECO:0000256" key="3">
    <source>
        <dbReference type="ARBA" id="ARBA00023163"/>
    </source>
</evidence>
<feature type="domain" description="HTH araC/xylS-type" evidence="4">
    <location>
        <begin position="202"/>
        <end position="303"/>
    </location>
</feature>
<dbReference type="PANTHER" id="PTHR46796">
    <property type="entry name" value="HTH-TYPE TRANSCRIPTIONAL ACTIVATOR RHAS-RELATED"/>
    <property type="match status" value="1"/>
</dbReference>
<dbReference type="Proteomes" id="UP001501084">
    <property type="component" value="Unassembled WGS sequence"/>
</dbReference>
<name>A0ABN3B918_9MICO</name>
<dbReference type="SUPFAM" id="SSF46689">
    <property type="entry name" value="Homeodomain-like"/>
    <property type="match status" value="1"/>
</dbReference>
<dbReference type="InterPro" id="IPR035418">
    <property type="entry name" value="AraC-bd_2"/>
</dbReference>
<dbReference type="InterPro" id="IPR018060">
    <property type="entry name" value="HTH_AraC"/>
</dbReference>
<dbReference type="Pfam" id="PF14525">
    <property type="entry name" value="AraC_binding_2"/>
    <property type="match status" value="1"/>
</dbReference>
<dbReference type="EMBL" id="BAAAOP010000009">
    <property type="protein sequence ID" value="GAA2189148.1"/>
    <property type="molecule type" value="Genomic_DNA"/>
</dbReference>
<gene>
    <name evidence="5" type="ORF">GCM10009786_21130</name>
</gene>
<dbReference type="InterPro" id="IPR050204">
    <property type="entry name" value="AraC_XylS_family_regulators"/>
</dbReference>
<keyword evidence="6" id="KW-1185">Reference proteome</keyword>
<dbReference type="PROSITE" id="PS01124">
    <property type="entry name" value="HTH_ARAC_FAMILY_2"/>
    <property type="match status" value="1"/>
</dbReference>
<evidence type="ECO:0000313" key="5">
    <source>
        <dbReference type="EMBL" id="GAA2189148.1"/>
    </source>
</evidence>
<dbReference type="SMART" id="SM00342">
    <property type="entry name" value="HTH_ARAC"/>
    <property type="match status" value="1"/>
</dbReference>
<evidence type="ECO:0000256" key="2">
    <source>
        <dbReference type="ARBA" id="ARBA00023125"/>
    </source>
</evidence>
<dbReference type="RefSeq" id="WP_176698422.1">
    <property type="nucleotide sequence ID" value="NZ_BAAAOP010000009.1"/>
</dbReference>
<keyword evidence="1" id="KW-0805">Transcription regulation</keyword>
<evidence type="ECO:0000313" key="6">
    <source>
        <dbReference type="Proteomes" id="UP001501084"/>
    </source>
</evidence>
<dbReference type="InterPro" id="IPR009057">
    <property type="entry name" value="Homeodomain-like_sf"/>
</dbReference>
<sequence length="310" mass="33886">MSVHGIEAWQRLASRMFVPLRCRADGSSFSARIAQRRISPSMWVSRVAFDAHEAERPRALVDADATDHLLVMMQLRGSWTLTQRGRGARLGAGALAFVDAGEPYRMSVPTQGQDLIVLQLTRESLGLSDRAIGSSVARLMESSVPGQAALRALLFSLQSRQLSLDAHSGAGIARAVSDTLAVVMRALAQEGAPDEDRRARLAVLQRWLREHCGDPGVTVDRLAAHHFLSVRQVHALFAEAEDSPAAYLRRVRLSRATELLDERVRSGMTVRAIAGESGYSDSATFIRAFTRSYGCSPTQWRRGVAGESHG</sequence>
<organism evidence="5 6">
    <name type="scientific">Leucobacter alluvii</name>
    <dbReference type="NCBI Taxonomy" id="340321"/>
    <lineage>
        <taxon>Bacteria</taxon>
        <taxon>Bacillati</taxon>
        <taxon>Actinomycetota</taxon>
        <taxon>Actinomycetes</taxon>
        <taxon>Micrococcales</taxon>
        <taxon>Microbacteriaceae</taxon>
        <taxon>Leucobacter</taxon>
    </lineage>
</organism>
<comment type="caution">
    <text evidence="5">The sequence shown here is derived from an EMBL/GenBank/DDBJ whole genome shotgun (WGS) entry which is preliminary data.</text>
</comment>
<reference evidence="5 6" key="1">
    <citation type="journal article" date="2019" name="Int. J. Syst. Evol. Microbiol.">
        <title>The Global Catalogue of Microorganisms (GCM) 10K type strain sequencing project: providing services to taxonomists for standard genome sequencing and annotation.</title>
        <authorList>
            <consortium name="The Broad Institute Genomics Platform"/>
            <consortium name="The Broad Institute Genome Sequencing Center for Infectious Disease"/>
            <person name="Wu L."/>
            <person name="Ma J."/>
        </authorList>
    </citation>
    <scope>NUCLEOTIDE SEQUENCE [LARGE SCALE GENOMIC DNA]</scope>
    <source>
        <strain evidence="5 6">JCM 14919</strain>
    </source>
</reference>
<keyword evidence="3" id="KW-0804">Transcription</keyword>
<accession>A0ABN3B918</accession>
<keyword evidence="2" id="KW-0238">DNA-binding</keyword>
<evidence type="ECO:0000259" key="4">
    <source>
        <dbReference type="PROSITE" id="PS01124"/>
    </source>
</evidence>
<dbReference type="Gene3D" id="1.10.10.60">
    <property type="entry name" value="Homeodomain-like"/>
    <property type="match status" value="1"/>
</dbReference>
<dbReference type="Pfam" id="PF12833">
    <property type="entry name" value="HTH_18"/>
    <property type="match status" value="1"/>
</dbReference>
<proteinExistence type="predicted"/>
<evidence type="ECO:0000256" key="1">
    <source>
        <dbReference type="ARBA" id="ARBA00023015"/>
    </source>
</evidence>
<protein>
    <recommendedName>
        <fullName evidence="4">HTH araC/xylS-type domain-containing protein</fullName>
    </recommendedName>
</protein>
<dbReference type="PANTHER" id="PTHR46796:SF6">
    <property type="entry name" value="ARAC SUBFAMILY"/>
    <property type="match status" value="1"/>
</dbReference>